<evidence type="ECO:0000313" key="1">
    <source>
        <dbReference type="EMBL" id="BAP55529.1"/>
    </source>
</evidence>
<keyword evidence="2" id="KW-1185">Reference proteome</keyword>
<dbReference type="AlphaFoldDB" id="A0A090AEW5"/>
<organism evidence="1 2">
    <name type="scientific">Thioploca ingrica</name>
    <dbReference type="NCBI Taxonomy" id="40754"/>
    <lineage>
        <taxon>Bacteria</taxon>
        <taxon>Pseudomonadati</taxon>
        <taxon>Pseudomonadota</taxon>
        <taxon>Gammaproteobacteria</taxon>
        <taxon>Thiotrichales</taxon>
        <taxon>Thiotrichaceae</taxon>
        <taxon>Thioploca</taxon>
    </lineage>
</organism>
<protein>
    <submittedName>
        <fullName evidence="1">Transposase</fullName>
    </submittedName>
</protein>
<gene>
    <name evidence="1" type="ORF">THII_1232</name>
</gene>
<sequence>MYTLLKSDKWMDDKYLTRVMRKVCQRGHNHTYNQIIVRSDDYTVFTLRTSTSSAPRKNVWIKIPSLVKGKRIAIPLSTNVAPKGNLRIILRHEKIEVHYAVEVEETNDCGTQTLGVDKGFTEVLTDSDGGTLRRKSWRSFNQRI</sequence>
<reference evidence="1 2" key="1">
    <citation type="journal article" date="2014" name="ISME J.">
        <title>Ecophysiology of Thioploca ingrica as revealed by the complete genome sequence supplemented with proteomic evidence.</title>
        <authorList>
            <person name="Kojima H."/>
            <person name="Ogura Y."/>
            <person name="Yamamoto N."/>
            <person name="Togashi T."/>
            <person name="Mori H."/>
            <person name="Watanabe T."/>
            <person name="Nemoto F."/>
            <person name="Kurokawa K."/>
            <person name="Hayashi T."/>
            <person name="Fukui M."/>
        </authorList>
    </citation>
    <scope>NUCLEOTIDE SEQUENCE [LARGE SCALE GENOMIC DNA]</scope>
</reference>
<proteinExistence type="predicted"/>
<accession>A0A090AEW5</accession>
<dbReference type="HOGENOM" id="CLU_1795593_0_0_6"/>
<evidence type="ECO:0000313" key="2">
    <source>
        <dbReference type="Proteomes" id="UP000031623"/>
    </source>
</evidence>
<dbReference type="Proteomes" id="UP000031623">
    <property type="component" value="Chromosome"/>
</dbReference>
<dbReference type="EMBL" id="AP014633">
    <property type="protein sequence ID" value="BAP55529.1"/>
    <property type="molecule type" value="Genomic_DNA"/>
</dbReference>
<dbReference type="KEGG" id="tig:THII_1232"/>
<name>A0A090AEW5_9GAMM</name>
<dbReference type="STRING" id="40754.THII_1232"/>